<dbReference type="Pfam" id="PF08402">
    <property type="entry name" value="TOBE_2"/>
    <property type="match status" value="1"/>
</dbReference>
<reference evidence="7 8" key="1">
    <citation type="submission" date="2023-11" db="EMBL/GenBank/DDBJ databases">
        <authorList>
            <person name="Panchal A.K."/>
            <person name="Meaney J.S."/>
            <person name="Karas B.J."/>
            <person name="diCenzo G.C."/>
        </authorList>
    </citation>
    <scope>NUCLEOTIDE SEQUENCE [LARGE SCALE GENOMIC DNA]</scope>
    <source>
        <strain evidence="7 8">NZP2235</strain>
    </source>
</reference>
<keyword evidence="3" id="KW-0547">Nucleotide-binding</keyword>
<evidence type="ECO:0000259" key="6">
    <source>
        <dbReference type="PROSITE" id="PS50893"/>
    </source>
</evidence>
<dbReference type="Gene3D" id="2.40.50.140">
    <property type="entry name" value="Nucleic acid-binding proteins"/>
    <property type="match status" value="1"/>
</dbReference>
<dbReference type="InterPro" id="IPR003593">
    <property type="entry name" value="AAA+_ATPase"/>
</dbReference>
<organism evidence="7 8">
    <name type="scientific">Mesorhizobium huakuii</name>
    <dbReference type="NCBI Taxonomy" id="28104"/>
    <lineage>
        <taxon>Bacteria</taxon>
        <taxon>Pseudomonadati</taxon>
        <taxon>Pseudomonadota</taxon>
        <taxon>Alphaproteobacteria</taxon>
        <taxon>Hyphomicrobiales</taxon>
        <taxon>Phyllobacteriaceae</taxon>
        <taxon>Mesorhizobium</taxon>
    </lineage>
</organism>
<dbReference type="InterPro" id="IPR003439">
    <property type="entry name" value="ABC_transporter-like_ATP-bd"/>
</dbReference>
<keyword evidence="2" id="KW-0813">Transport</keyword>
<evidence type="ECO:0000256" key="3">
    <source>
        <dbReference type="ARBA" id="ARBA00022741"/>
    </source>
</evidence>
<comment type="similarity">
    <text evidence="1">Belongs to the ABC transporter superfamily.</text>
</comment>
<evidence type="ECO:0000256" key="2">
    <source>
        <dbReference type="ARBA" id="ARBA00022448"/>
    </source>
</evidence>
<dbReference type="InterPro" id="IPR013611">
    <property type="entry name" value="Transp-assoc_OB_typ2"/>
</dbReference>
<dbReference type="PROSITE" id="PS00211">
    <property type="entry name" value="ABC_TRANSPORTER_1"/>
    <property type="match status" value="1"/>
</dbReference>
<feature type="domain" description="ABC transporter" evidence="6">
    <location>
        <begin position="39"/>
        <end position="269"/>
    </location>
</feature>
<keyword evidence="4 7" id="KW-0067">ATP-binding</keyword>
<dbReference type="InterPro" id="IPR017871">
    <property type="entry name" value="ABC_transporter-like_CS"/>
</dbReference>
<evidence type="ECO:0000313" key="8">
    <source>
        <dbReference type="Proteomes" id="UP001322481"/>
    </source>
</evidence>
<dbReference type="PANTHER" id="PTHR42781">
    <property type="entry name" value="SPERMIDINE/PUTRESCINE IMPORT ATP-BINDING PROTEIN POTA"/>
    <property type="match status" value="1"/>
</dbReference>
<dbReference type="PROSITE" id="PS50893">
    <property type="entry name" value="ABC_TRANSPORTER_2"/>
    <property type="match status" value="1"/>
</dbReference>
<name>A0ABZ0VT86_9HYPH</name>
<protein>
    <submittedName>
        <fullName evidence="7">ABC transporter ATP-binding protein</fullName>
    </submittedName>
</protein>
<dbReference type="PANTHER" id="PTHR42781:SF4">
    <property type="entry name" value="SPERMIDINE_PUTRESCINE IMPORT ATP-BINDING PROTEIN POTA"/>
    <property type="match status" value="1"/>
</dbReference>
<feature type="compositionally biased region" description="Low complexity" evidence="5">
    <location>
        <begin position="10"/>
        <end position="31"/>
    </location>
</feature>
<gene>
    <name evidence="7" type="ORF">U0R22_004677</name>
</gene>
<dbReference type="InterPro" id="IPR008995">
    <property type="entry name" value="Mo/tungstate-bd_C_term_dom"/>
</dbReference>
<dbReference type="Gene3D" id="3.40.50.300">
    <property type="entry name" value="P-loop containing nucleotide triphosphate hydrolases"/>
    <property type="match status" value="1"/>
</dbReference>
<evidence type="ECO:0000256" key="1">
    <source>
        <dbReference type="ARBA" id="ARBA00005417"/>
    </source>
</evidence>
<dbReference type="SUPFAM" id="SSF50331">
    <property type="entry name" value="MOP-like"/>
    <property type="match status" value="1"/>
</dbReference>
<dbReference type="InterPro" id="IPR027417">
    <property type="entry name" value="P-loop_NTPase"/>
</dbReference>
<evidence type="ECO:0000313" key="7">
    <source>
        <dbReference type="EMBL" id="WQC00471.1"/>
    </source>
</evidence>
<dbReference type="GO" id="GO:0005524">
    <property type="term" value="F:ATP binding"/>
    <property type="evidence" value="ECO:0007669"/>
    <property type="project" value="UniProtKB-KW"/>
</dbReference>
<dbReference type="EMBL" id="CP139858">
    <property type="protein sequence ID" value="WQC00471.1"/>
    <property type="molecule type" value="Genomic_DNA"/>
</dbReference>
<dbReference type="InterPro" id="IPR050093">
    <property type="entry name" value="ABC_SmlMolc_Importer"/>
</dbReference>
<dbReference type="SMART" id="SM00382">
    <property type="entry name" value="AAA"/>
    <property type="match status" value="1"/>
</dbReference>
<dbReference type="Gene3D" id="2.40.50.100">
    <property type="match status" value="1"/>
</dbReference>
<feature type="region of interest" description="Disordered" evidence="5">
    <location>
        <begin position="1"/>
        <end position="31"/>
    </location>
</feature>
<dbReference type="Pfam" id="PF00005">
    <property type="entry name" value="ABC_tran"/>
    <property type="match status" value="1"/>
</dbReference>
<evidence type="ECO:0000256" key="4">
    <source>
        <dbReference type="ARBA" id="ARBA00022840"/>
    </source>
</evidence>
<sequence length="393" mass="41664">MPDRNDLSEVPRPVAAGVARPGAGTPAPAGGIGAGQPAVEFRDIDIAYGKFVAVRDFSLSIAKGSFVTLLGPSGCGKTTILRSIAGLVDISGGQIMIDGRRVDDVPIYKRNIGLVFQSYALFPHKNVFDNVAFGLKYRNVPKPEIVRKVGQALEMVRLPGSEKKLPSQLSGGQQQRIALARAIVFEPQVLLLDEPLSALDANMREEMRVEIKKIQKETGITAIFVTHDQEEALSMSDRIVVMNAGAVEQIGTPQEVYETPATAFVADFLGKANMLAGTVSRSGQAMAVVLATGQTVEVACPRPLAQGSKVTVVLRPQKLSVGAAASANRLSGRVVSASYLGGSAIYEIDIGGKTSIRANAPITGRVLREGETIDVGFEPEGCVLLDEDGQRIS</sequence>
<dbReference type="RefSeq" id="WP_322415270.1">
    <property type="nucleotide sequence ID" value="NZ_CP139858.1"/>
</dbReference>
<dbReference type="Proteomes" id="UP001322481">
    <property type="component" value="Chromosome"/>
</dbReference>
<dbReference type="SUPFAM" id="SSF52540">
    <property type="entry name" value="P-loop containing nucleoside triphosphate hydrolases"/>
    <property type="match status" value="1"/>
</dbReference>
<accession>A0ABZ0VT86</accession>
<dbReference type="InterPro" id="IPR012340">
    <property type="entry name" value="NA-bd_OB-fold"/>
</dbReference>
<proteinExistence type="inferred from homology"/>
<keyword evidence="8" id="KW-1185">Reference proteome</keyword>
<evidence type="ECO:0000256" key="5">
    <source>
        <dbReference type="SAM" id="MobiDB-lite"/>
    </source>
</evidence>